<sequence>MKLHMIGNAHLDPAWFWQWMEGYHEAKATFRSALDRMNEYPDFVFTCSAAAYYEWIEQDEPEMFAEIRRRVEEGRWAIVGGWWIQPDCNAPCGESFARQGLIAQRYFESRFGVRARTAYNVDSFGHNATLPQIFRLSGMENYVFMRPMRHEKALPANIFLWESPDGSRVKAFRIPIAYCTWEPELRERMERCLQEMPAGASDAMGFYGVGNHGGGPTKENIESILRLQKEMQLEFSSPDRFFATLSPDGLPVVRGELFHHASGCYSAHSGVKKWNRLAENALLAAEKWCSAAAKALGRAYPAEDLKRAWKLVLFNQFHDILAGTCAPEAYEDARNQYGEALSIAQRAANSAMQALAWRIRIPQEEGTRPIVVFNPHAFAARLRVELQSPDAPGYSLFDSEGMEIPWQRAQGSAAANGRIAALFEADVPALGYRLFTLRATHASAENSSPPSAQALVLENDCLRAEFSPESGLLTSLADKKSGEALAAPSLCPVAVHDNSDTWSHGVTRFDADAGRFRLLKIERVEDGPVRSSIRAEFAWRNSTIVMTHSLWRSADQMEVQCSINWHEHETMLKWEMVCAGEPEESAAEIPYGFAVRPAGGLEYPMQTWVRLGRLTVINDGKFAYDACGNRLRVTLLRSPRYAHHEPKICSPEEHYLFMDQGWQTARFALCPRALAPAEASRRGEQMNQPHFALHETFHPAGTLPTSDSFAEVSGALLTALKRAEDGSGDWIAHLYEANGESASVSGTLFGRSFQLSLAPREIAALRFSENGAYQRVDLLEEPLA</sequence>
<name>A0A9D1G0G3_9FIRM</name>
<reference evidence="6" key="1">
    <citation type="submission" date="2020-10" db="EMBL/GenBank/DDBJ databases">
        <authorList>
            <person name="Gilroy R."/>
        </authorList>
    </citation>
    <scope>NUCLEOTIDE SEQUENCE</scope>
    <source>
        <strain evidence="6">13766</strain>
    </source>
</reference>
<reference evidence="6" key="2">
    <citation type="journal article" date="2021" name="PeerJ">
        <title>Extensive microbial diversity within the chicken gut microbiome revealed by metagenomics and culture.</title>
        <authorList>
            <person name="Gilroy R."/>
            <person name="Ravi A."/>
            <person name="Getino M."/>
            <person name="Pursley I."/>
            <person name="Horton D.L."/>
            <person name="Alikhan N.F."/>
            <person name="Baker D."/>
            <person name="Gharbi K."/>
            <person name="Hall N."/>
            <person name="Watson M."/>
            <person name="Adriaenssens E.M."/>
            <person name="Foster-Nyarko E."/>
            <person name="Jarju S."/>
            <person name="Secka A."/>
            <person name="Antonio M."/>
            <person name="Oren A."/>
            <person name="Chaudhuri R.R."/>
            <person name="La Ragione R."/>
            <person name="Hildebrand F."/>
            <person name="Pallen M.J."/>
        </authorList>
    </citation>
    <scope>NUCLEOTIDE SEQUENCE</scope>
    <source>
        <strain evidence="6">13766</strain>
    </source>
</reference>
<dbReference type="InterPro" id="IPR011330">
    <property type="entry name" value="Glyco_hydro/deAcase_b/a-brl"/>
</dbReference>
<protein>
    <submittedName>
        <fullName evidence="6">Alpha-mannosidase</fullName>
    </submittedName>
</protein>
<dbReference type="GO" id="GO:0009313">
    <property type="term" value="P:oligosaccharide catabolic process"/>
    <property type="evidence" value="ECO:0007669"/>
    <property type="project" value="TreeGrafter"/>
</dbReference>
<dbReference type="PANTHER" id="PTHR46017:SF1">
    <property type="entry name" value="ALPHA-MANNOSIDASE 2C1"/>
    <property type="match status" value="1"/>
</dbReference>
<dbReference type="Pfam" id="PF09261">
    <property type="entry name" value="Alpha-mann_mid"/>
    <property type="match status" value="1"/>
</dbReference>
<comment type="similarity">
    <text evidence="1">Belongs to the glycosyl hydrolase 38 family.</text>
</comment>
<dbReference type="Pfam" id="PF07748">
    <property type="entry name" value="Glyco_hydro_38C"/>
    <property type="match status" value="1"/>
</dbReference>
<evidence type="ECO:0000259" key="5">
    <source>
        <dbReference type="SMART" id="SM00872"/>
    </source>
</evidence>
<evidence type="ECO:0000256" key="2">
    <source>
        <dbReference type="ARBA" id="ARBA00022723"/>
    </source>
</evidence>
<evidence type="ECO:0000313" key="7">
    <source>
        <dbReference type="Proteomes" id="UP000824140"/>
    </source>
</evidence>
<dbReference type="InterPro" id="IPR013780">
    <property type="entry name" value="Glyco_hydro_b"/>
</dbReference>
<organism evidence="6 7">
    <name type="scientific">Candidatus Alectryocaccomicrobium excrementavium</name>
    <dbReference type="NCBI Taxonomy" id="2840668"/>
    <lineage>
        <taxon>Bacteria</taxon>
        <taxon>Bacillati</taxon>
        <taxon>Bacillota</taxon>
        <taxon>Clostridia</taxon>
        <taxon>Candidatus Alectryocaccomicrobium</taxon>
    </lineage>
</organism>
<dbReference type="Pfam" id="PF01074">
    <property type="entry name" value="Glyco_hydro_38N"/>
    <property type="match status" value="1"/>
</dbReference>
<gene>
    <name evidence="6" type="ORF">IAA84_08110</name>
</gene>
<dbReference type="InterPro" id="IPR011013">
    <property type="entry name" value="Gal_mutarotase_sf_dom"/>
</dbReference>
<dbReference type="SUPFAM" id="SSF88713">
    <property type="entry name" value="Glycoside hydrolase/deacetylase"/>
    <property type="match status" value="1"/>
</dbReference>
<comment type="caution">
    <text evidence="6">The sequence shown here is derived from an EMBL/GenBank/DDBJ whole genome shotgun (WGS) entry which is preliminary data.</text>
</comment>
<dbReference type="EMBL" id="DVJN01000162">
    <property type="protein sequence ID" value="HIS92961.1"/>
    <property type="molecule type" value="Genomic_DNA"/>
</dbReference>
<dbReference type="Gene3D" id="2.60.40.1180">
    <property type="entry name" value="Golgi alpha-mannosidase II"/>
    <property type="match status" value="1"/>
</dbReference>
<dbReference type="SUPFAM" id="SSF74650">
    <property type="entry name" value="Galactose mutarotase-like"/>
    <property type="match status" value="1"/>
</dbReference>
<accession>A0A9D1G0G3</accession>
<evidence type="ECO:0000256" key="4">
    <source>
        <dbReference type="ARBA" id="ARBA00023295"/>
    </source>
</evidence>
<dbReference type="Gene3D" id="3.20.110.10">
    <property type="entry name" value="Glycoside hydrolase 38, N terminal domain"/>
    <property type="match status" value="1"/>
</dbReference>
<dbReference type="InterPro" id="IPR037094">
    <property type="entry name" value="Glyco_hydro_38_cen_sf"/>
</dbReference>
<keyword evidence="3" id="KW-0378">Hydrolase</keyword>
<feature type="domain" description="Glycoside hydrolase family 38 central" evidence="5">
    <location>
        <begin position="259"/>
        <end position="337"/>
    </location>
</feature>
<dbReference type="GO" id="GO:0030246">
    <property type="term" value="F:carbohydrate binding"/>
    <property type="evidence" value="ECO:0007669"/>
    <property type="project" value="InterPro"/>
</dbReference>
<dbReference type="InterPro" id="IPR027291">
    <property type="entry name" value="Glyco_hydro_38_N_sf"/>
</dbReference>
<dbReference type="PANTHER" id="PTHR46017">
    <property type="entry name" value="ALPHA-MANNOSIDASE 2C1"/>
    <property type="match status" value="1"/>
</dbReference>
<proteinExistence type="inferred from homology"/>
<dbReference type="SUPFAM" id="SSF88688">
    <property type="entry name" value="Families 57/38 glycoside transferase middle domain"/>
    <property type="match status" value="1"/>
</dbReference>
<keyword evidence="4" id="KW-0326">Glycosidase</keyword>
<evidence type="ECO:0000313" key="6">
    <source>
        <dbReference type="EMBL" id="HIS92961.1"/>
    </source>
</evidence>
<dbReference type="Gene3D" id="2.70.98.30">
    <property type="entry name" value="Golgi alpha-mannosidase II, domain 4"/>
    <property type="match status" value="1"/>
</dbReference>
<dbReference type="SMART" id="SM00872">
    <property type="entry name" value="Alpha-mann_mid"/>
    <property type="match status" value="1"/>
</dbReference>
<dbReference type="InterPro" id="IPR000602">
    <property type="entry name" value="Glyco_hydro_38_N"/>
</dbReference>
<dbReference type="InterPro" id="IPR015341">
    <property type="entry name" value="Glyco_hydro_38_cen"/>
</dbReference>
<keyword evidence="2" id="KW-0479">Metal-binding</keyword>
<dbReference type="Gene3D" id="1.20.1270.50">
    <property type="entry name" value="Glycoside hydrolase family 38, central domain"/>
    <property type="match status" value="1"/>
</dbReference>
<dbReference type="InterPro" id="IPR028995">
    <property type="entry name" value="Glyco_hydro_57/38_cen_sf"/>
</dbReference>
<evidence type="ECO:0000256" key="3">
    <source>
        <dbReference type="ARBA" id="ARBA00022801"/>
    </source>
</evidence>
<dbReference type="GO" id="GO:0004559">
    <property type="term" value="F:alpha-mannosidase activity"/>
    <property type="evidence" value="ECO:0007669"/>
    <property type="project" value="InterPro"/>
</dbReference>
<dbReference type="CDD" id="cd10789">
    <property type="entry name" value="GH38N_AMII_ER_cytosolic"/>
    <property type="match status" value="1"/>
</dbReference>
<dbReference type="InterPro" id="IPR011682">
    <property type="entry name" value="Glyco_hydro_38_C"/>
</dbReference>
<dbReference type="GO" id="GO:0046872">
    <property type="term" value="F:metal ion binding"/>
    <property type="evidence" value="ECO:0007669"/>
    <property type="project" value="UniProtKB-KW"/>
</dbReference>
<dbReference type="AlphaFoldDB" id="A0A9D1G0G3"/>
<dbReference type="FunFam" id="1.20.1270.50:FF:000004">
    <property type="entry name" value="alpha-mannosidase 2C1 isoform X1"/>
    <property type="match status" value="1"/>
</dbReference>
<dbReference type="Proteomes" id="UP000824140">
    <property type="component" value="Unassembled WGS sequence"/>
</dbReference>
<dbReference type="GO" id="GO:0006013">
    <property type="term" value="P:mannose metabolic process"/>
    <property type="evidence" value="ECO:0007669"/>
    <property type="project" value="InterPro"/>
</dbReference>
<evidence type="ECO:0000256" key="1">
    <source>
        <dbReference type="ARBA" id="ARBA00009792"/>
    </source>
</evidence>